<accession>A0A2S8GMT9</accession>
<dbReference type="RefSeq" id="WP_105335761.1">
    <property type="nucleotide sequence ID" value="NZ_PUHZ01000013.1"/>
</dbReference>
<keyword evidence="1" id="KW-1133">Transmembrane helix</keyword>
<keyword evidence="1" id="KW-0472">Membrane</keyword>
<dbReference type="EMBL" id="PUHZ01000013">
    <property type="protein sequence ID" value="PQO45737.1"/>
    <property type="molecule type" value="Genomic_DNA"/>
</dbReference>
<reference evidence="2 3" key="1">
    <citation type="submission" date="2018-02" db="EMBL/GenBank/DDBJ databases">
        <title>Comparative genomes isolates from brazilian mangrove.</title>
        <authorList>
            <person name="Araujo J.E."/>
            <person name="Taketani R.G."/>
            <person name="Silva M.C.P."/>
            <person name="Loureco M.V."/>
            <person name="Andreote F.D."/>
        </authorList>
    </citation>
    <scope>NUCLEOTIDE SEQUENCE [LARGE SCALE GENOMIC DNA]</scope>
    <source>
        <strain evidence="2 3">Nap-Phe MGV</strain>
    </source>
</reference>
<proteinExistence type="predicted"/>
<dbReference type="Proteomes" id="UP000237819">
    <property type="component" value="Unassembled WGS sequence"/>
</dbReference>
<name>A0A2S8GMT9_9BACT</name>
<organism evidence="2 3">
    <name type="scientific">Blastopirellula marina</name>
    <dbReference type="NCBI Taxonomy" id="124"/>
    <lineage>
        <taxon>Bacteria</taxon>
        <taxon>Pseudomonadati</taxon>
        <taxon>Planctomycetota</taxon>
        <taxon>Planctomycetia</taxon>
        <taxon>Pirellulales</taxon>
        <taxon>Pirellulaceae</taxon>
        <taxon>Blastopirellula</taxon>
    </lineage>
</organism>
<dbReference type="AlphaFoldDB" id="A0A2S8GMT9"/>
<protein>
    <submittedName>
        <fullName evidence="2">Uncharacterized protein</fullName>
    </submittedName>
</protein>
<evidence type="ECO:0000313" key="3">
    <source>
        <dbReference type="Proteomes" id="UP000237819"/>
    </source>
</evidence>
<evidence type="ECO:0000256" key="1">
    <source>
        <dbReference type="SAM" id="Phobius"/>
    </source>
</evidence>
<gene>
    <name evidence="2" type="ORF">C5Y93_12475</name>
</gene>
<evidence type="ECO:0000313" key="2">
    <source>
        <dbReference type="EMBL" id="PQO45737.1"/>
    </source>
</evidence>
<comment type="caution">
    <text evidence="2">The sequence shown here is derived from an EMBL/GenBank/DDBJ whole genome shotgun (WGS) entry which is preliminary data.</text>
</comment>
<keyword evidence="1" id="KW-0812">Transmembrane</keyword>
<sequence length="104" mass="11290">MVTAQLRHQVQKFGHWILLGVAAVVVTVALTGPGASTGGEEVAWHGRRVYRAYYAPVVPVVPVYRPAVRRAYYAPVVPIVPVGPVYYGSPYGGAVIAPYAEVRW</sequence>
<feature type="transmembrane region" description="Helical" evidence="1">
    <location>
        <begin position="13"/>
        <end position="31"/>
    </location>
</feature>